<evidence type="ECO:0000256" key="1">
    <source>
        <dbReference type="ARBA" id="ARBA00011073"/>
    </source>
</evidence>
<proteinExistence type="inferred from homology"/>
<dbReference type="Pfam" id="PF00082">
    <property type="entry name" value="Peptidase_S8"/>
    <property type="match status" value="1"/>
</dbReference>
<comment type="caution">
    <text evidence="10">The sequence shown here is derived from an EMBL/GenBank/DDBJ whole genome shotgun (WGS) entry which is preliminary data.</text>
</comment>
<dbReference type="GO" id="GO:0004252">
    <property type="term" value="F:serine-type endopeptidase activity"/>
    <property type="evidence" value="ECO:0007669"/>
    <property type="project" value="UniProtKB-UniRule"/>
</dbReference>
<feature type="active site" description="Charge relay system" evidence="7">
    <location>
        <position position="281"/>
    </location>
</feature>
<dbReference type="InterPro" id="IPR023828">
    <property type="entry name" value="Peptidase_S8_Ser-AS"/>
</dbReference>
<evidence type="ECO:0000256" key="6">
    <source>
        <dbReference type="ARBA" id="ARBA00022825"/>
    </source>
</evidence>
<keyword evidence="11" id="KW-1185">Reference proteome</keyword>
<evidence type="ECO:0000256" key="8">
    <source>
        <dbReference type="SAM" id="SignalP"/>
    </source>
</evidence>
<dbReference type="InterPro" id="IPR000209">
    <property type="entry name" value="Peptidase_S8/S53_dom"/>
</dbReference>
<evidence type="ECO:0000256" key="7">
    <source>
        <dbReference type="PROSITE-ProRule" id="PRU01240"/>
    </source>
</evidence>
<dbReference type="Gene3D" id="3.90.1220.10">
    <property type="entry name" value="Cellulose docking domain, dockering"/>
    <property type="match status" value="1"/>
</dbReference>
<dbReference type="PANTHER" id="PTHR43806">
    <property type="entry name" value="PEPTIDASE S8"/>
    <property type="match status" value="1"/>
</dbReference>
<dbReference type="PANTHER" id="PTHR43806:SF11">
    <property type="entry name" value="CEREVISIN-RELATED"/>
    <property type="match status" value="1"/>
</dbReference>
<dbReference type="EMBL" id="MCOG01000155">
    <property type="protein sequence ID" value="ORY34426.1"/>
    <property type="molecule type" value="Genomic_DNA"/>
</dbReference>
<accession>A0A1Y2BI37</accession>
<keyword evidence="6 7" id="KW-0720">Serine protease</keyword>
<dbReference type="SUPFAM" id="SSF64571">
    <property type="entry name" value="Cellulose docking domain, dockering"/>
    <property type="match status" value="1"/>
</dbReference>
<feature type="active site" description="Charge relay system" evidence="7">
    <location>
        <position position="497"/>
    </location>
</feature>
<evidence type="ECO:0000256" key="2">
    <source>
        <dbReference type="ARBA" id="ARBA00022670"/>
    </source>
</evidence>
<dbReference type="GO" id="GO:0006508">
    <property type="term" value="P:proteolysis"/>
    <property type="evidence" value="ECO:0007669"/>
    <property type="project" value="UniProtKB-KW"/>
</dbReference>
<dbReference type="InterPro" id="IPR015500">
    <property type="entry name" value="Peptidase_S8_subtilisin-rel"/>
</dbReference>
<evidence type="ECO:0000313" key="10">
    <source>
        <dbReference type="EMBL" id="ORY34426.1"/>
    </source>
</evidence>
<gene>
    <name evidence="10" type="ORF">LY90DRAFT_511818</name>
</gene>
<keyword evidence="5 7" id="KW-0378">Hydrolase</keyword>
<dbReference type="PROSITE" id="PS51763">
    <property type="entry name" value="CBM10"/>
    <property type="match status" value="1"/>
</dbReference>
<dbReference type="PROSITE" id="PS00138">
    <property type="entry name" value="SUBTILASE_SER"/>
    <property type="match status" value="1"/>
</dbReference>
<dbReference type="InterPro" id="IPR009034">
    <property type="entry name" value="Dockerin_dom_fun_sf"/>
</dbReference>
<dbReference type="Proteomes" id="UP000193920">
    <property type="component" value="Unassembled WGS sequence"/>
</dbReference>
<dbReference type="PROSITE" id="PS51892">
    <property type="entry name" value="SUBTILASE"/>
    <property type="match status" value="1"/>
</dbReference>
<dbReference type="GO" id="GO:0005615">
    <property type="term" value="C:extracellular space"/>
    <property type="evidence" value="ECO:0007669"/>
    <property type="project" value="TreeGrafter"/>
</dbReference>
<dbReference type="OrthoDB" id="19448at2759"/>
<evidence type="ECO:0000313" key="11">
    <source>
        <dbReference type="Proteomes" id="UP000193920"/>
    </source>
</evidence>
<keyword evidence="2 7" id="KW-0645">Protease</keyword>
<dbReference type="SUPFAM" id="SSF52743">
    <property type="entry name" value="Subtilisin-like"/>
    <property type="match status" value="1"/>
</dbReference>
<dbReference type="InterPro" id="IPR002883">
    <property type="entry name" value="CBM10/Dockerin_dom"/>
</dbReference>
<feature type="active site" description="Charge relay system" evidence="7">
    <location>
        <position position="335"/>
    </location>
</feature>
<protein>
    <submittedName>
        <fullName evidence="10">Subtilisin-like protein</fullName>
    </submittedName>
</protein>
<feature type="signal peptide" evidence="8">
    <location>
        <begin position="1"/>
        <end position="22"/>
    </location>
</feature>
<dbReference type="Gene3D" id="3.40.50.200">
    <property type="entry name" value="Peptidase S8/S53 domain"/>
    <property type="match status" value="1"/>
</dbReference>
<feature type="domain" description="CBM10" evidence="9">
    <location>
        <begin position="774"/>
        <end position="811"/>
    </location>
</feature>
<keyword evidence="4" id="KW-0677">Repeat</keyword>
<comment type="similarity">
    <text evidence="1 7">Belongs to the peptidase S8 family.</text>
</comment>
<dbReference type="Pfam" id="PF02013">
    <property type="entry name" value="CBM_10"/>
    <property type="match status" value="1"/>
</dbReference>
<sequence>MNNYFFSLIVLIFLNCVSFVHSENSYYIVAILRNKSDKYYYKESQTVRNKIDELVNDRMNDIYDVIEKMKETYALENGELDEKLDELESLPKEKRNEQRKKFLFLNKQDNGLYKRSLELNKSDNSTSSDYIPFESNLVMHITDVLNYKLVNAYLSDETAKTVCNMKNVLYCKKNEKLNIIRNDQMDTHEEVKLNLNKRSEDFFNKHNKPEYYNIEAIKRETGWKKVSVQDVQDIKDIPSNYSFKHLPLISQSPYYYEGKHIDNNYYYPSSAGQGIDIYAIDGGLIANHIDFDTYEGTPFERTVTCDALATEKGIIETTEEQKKNCTYKEGYYPFHGIMDLSVAGGKYSGVAKKANLHMITCDNFLVSTYYALGYIKEHATPHRTVVNLSLGWPYYLKLVDDMLKALNEQGIVIIDAAGNENRNICESKESSNFSSFSGYRQSITVGSINNAINENGYFKAYNSNYGDCVDIFAPAEVTCANFTNDYSETFVETGGTSCAAPIVSGIAALIMSESSFNYTTETMREKLLQLSFKDAINNLENIQTINTPNYYANNGKRSIYSPDDTSVKCGSGVNSSCSSGCCSKEGECISFENDPWEKCLIENGCQSEFGYCTTVEKAIEECEEEVKENEECQFEIKEDMNESETLSKGEIFKSDKCQTFYKRQFANQSVCSIAKKYKSFGFIDNYNKTIYVNSNSKYNNVRLKNIVFNYNECYNYSIPDNINGEELKKKCEKIYTNKCFQFITIINEEYGKYSVSMKSIFENYYNKINNCSKVCWSLKFGYPCCINTNNIEYEDNDGKWGIEDDHWCGITN</sequence>
<dbReference type="InterPro" id="IPR036852">
    <property type="entry name" value="Peptidase_S8/S53_dom_sf"/>
</dbReference>
<dbReference type="AlphaFoldDB" id="A0A1Y2BI37"/>
<dbReference type="STRING" id="1754190.A0A1Y2BI37"/>
<keyword evidence="3 8" id="KW-0732">Signal</keyword>
<dbReference type="PRINTS" id="PR00723">
    <property type="entry name" value="SUBTILISIN"/>
</dbReference>
<feature type="chain" id="PRO_5012101472" evidence="8">
    <location>
        <begin position="23"/>
        <end position="812"/>
    </location>
</feature>
<evidence type="ECO:0000256" key="4">
    <source>
        <dbReference type="ARBA" id="ARBA00022737"/>
    </source>
</evidence>
<dbReference type="InterPro" id="IPR050131">
    <property type="entry name" value="Peptidase_S8_subtilisin-like"/>
</dbReference>
<reference evidence="10 11" key="1">
    <citation type="submission" date="2016-08" db="EMBL/GenBank/DDBJ databases">
        <title>A Parts List for Fungal Cellulosomes Revealed by Comparative Genomics.</title>
        <authorList>
            <consortium name="DOE Joint Genome Institute"/>
            <person name="Haitjema C.H."/>
            <person name="Gilmore S.P."/>
            <person name="Henske J.K."/>
            <person name="Solomon K.V."/>
            <person name="De Groot R."/>
            <person name="Kuo A."/>
            <person name="Mondo S.J."/>
            <person name="Salamov A.A."/>
            <person name="Labutti K."/>
            <person name="Zhao Z."/>
            <person name="Chiniquy J."/>
            <person name="Barry K."/>
            <person name="Brewer H.M."/>
            <person name="Purvine S.O."/>
            <person name="Wright A.T."/>
            <person name="Boxma B."/>
            <person name="Van Alen T."/>
            <person name="Hackstein J.H."/>
            <person name="Baker S.E."/>
            <person name="Grigoriev I.V."/>
            <person name="O'Malley M.A."/>
        </authorList>
    </citation>
    <scope>NUCLEOTIDE SEQUENCE [LARGE SCALE GENOMIC DNA]</scope>
    <source>
        <strain evidence="10 11">G1</strain>
    </source>
</reference>
<organism evidence="10 11">
    <name type="scientific">Neocallimastix californiae</name>
    <dbReference type="NCBI Taxonomy" id="1754190"/>
    <lineage>
        <taxon>Eukaryota</taxon>
        <taxon>Fungi</taxon>
        <taxon>Fungi incertae sedis</taxon>
        <taxon>Chytridiomycota</taxon>
        <taxon>Chytridiomycota incertae sedis</taxon>
        <taxon>Neocallimastigomycetes</taxon>
        <taxon>Neocallimastigales</taxon>
        <taxon>Neocallimastigaceae</taxon>
        <taxon>Neocallimastix</taxon>
    </lineage>
</organism>
<evidence type="ECO:0000256" key="3">
    <source>
        <dbReference type="ARBA" id="ARBA00022729"/>
    </source>
</evidence>
<name>A0A1Y2BI37_9FUNG</name>
<evidence type="ECO:0000256" key="5">
    <source>
        <dbReference type="ARBA" id="ARBA00022801"/>
    </source>
</evidence>
<evidence type="ECO:0000259" key="9">
    <source>
        <dbReference type="PROSITE" id="PS51763"/>
    </source>
</evidence>